<dbReference type="Gene3D" id="1.10.1760.20">
    <property type="match status" value="1"/>
</dbReference>
<feature type="transmembrane region" description="Helical" evidence="7">
    <location>
        <begin position="137"/>
        <end position="170"/>
    </location>
</feature>
<dbReference type="Proteomes" id="UP000319502">
    <property type="component" value="Unassembled WGS sequence"/>
</dbReference>
<feature type="transmembrane region" description="Helical" evidence="7">
    <location>
        <begin position="104"/>
        <end position="125"/>
    </location>
</feature>
<dbReference type="OrthoDB" id="5297929at2"/>
<dbReference type="GO" id="GO:0005886">
    <property type="term" value="C:plasma membrane"/>
    <property type="evidence" value="ECO:0007669"/>
    <property type="project" value="UniProtKB-SubCell"/>
</dbReference>
<dbReference type="Pfam" id="PF01891">
    <property type="entry name" value="CbiM"/>
    <property type="match status" value="1"/>
</dbReference>
<evidence type="ECO:0000256" key="1">
    <source>
        <dbReference type="ARBA" id="ARBA00004651"/>
    </source>
</evidence>
<reference evidence="8 9" key="1">
    <citation type="submission" date="2019-07" db="EMBL/GenBank/DDBJ databases">
        <title>The pathways for chlorine oxyanion respiration interact through the shared metabolite chlorate.</title>
        <authorList>
            <person name="Barnum T.P."/>
            <person name="Cheng Y."/>
            <person name="Hill K.A."/>
            <person name="Lucas L.N."/>
            <person name="Carlson H.K."/>
            <person name="Coates J.D."/>
        </authorList>
    </citation>
    <scope>NUCLEOTIDE SEQUENCE [LARGE SCALE GENOMIC DNA]</scope>
    <source>
        <strain evidence="8 9">SFB-3</strain>
    </source>
</reference>
<evidence type="ECO:0000256" key="6">
    <source>
        <dbReference type="ARBA" id="ARBA00023136"/>
    </source>
</evidence>
<dbReference type="InterPro" id="IPR002751">
    <property type="entry name" value="CbiM/NikMN"/>
</dbReference>
<evidence type="ECO:0000256" key="7">
    <source>
        <dbReference type="SAM" id="Phobius"/>
    </source>
</evidence>
<comment type="subcellular location">
    <subcellularLocation>
        <location evidence="1">Cell membrane</location>
        <topology evidence="1">Multi-pass membrane protein</topology>
    </subcellularLocation>
</comment>
<keyword evidence="6 7" id="KW-0472">Membrane</keyword>
<keyword evidence="5 7" id="KW-1133">Transmembrane helix</keyword>
<sequence length="221" mass="24360">MNFTAGLFAEGWLWGAYVLASAVLVWIIRTGPWASLRRPERINVWLGTSVALMLVWRMKAGVLPGLDLHLLGAMVATLLFGPQLAMAVLAIVLAAVVLATGGDWPSLGLNWLLMVVWPVLVAEGVRRLVAWRLPRHFFVYVFVVAFFGSAATVMAQGLLASVVLSIAGVYSLEFLASDYLPYFLLLGFSEAWLSGAVITVMVIYRPDWVATFDDRLYLKNK</sequence>
<evidence type="ECO:0000256" key="2">
    <source>
        <dbReference type="ARBA" id="ARBA00022448"/>
    </source>
</evidence>
<accession>A0A557QJM0</accession>
<evidence type="ECO:0008006" key="10">
    <source>
        <dbReference type="Google" id="ProtNLM"/>
    </source>
</evidence>
<name>A0A557QJM0_9RHOO</name>
<keyword evidence="3" id="KW-1003">Cell membrane</keyword>
<comment type="caution">
    <text evidence="8">The sequence shown here is derived from an EMBL/GenBank/DDBJ whole genome shotgun (WGS) entry which is preliminary data.</text>
</comment>
<evidence type="ECO:0000256" key="3">
    <source>
        <dbReference type="ARBA" id="ARBA00022475"/>
    </source>
</evidence>
<proteinExistence type="predicted"/>
<keyword evidence="2" id="KW-0813">Transport</keyword>
<dbReference type="GO" id="GO:0000041">
    <property type="term" value="P:transition metal ion transport"/>
    <property type="evidence" value="ECO:0007669"/>
    <property type="project" value="InterPro"/>
</dbReference>
<evidence type="ECO:0000313" key="8">
    <source>
        <dbReference type="EMBL" id="TVO53103.1"/>
    </source>
</evidence>
<feature type="transmembrane region" description="Helical" evidence="7">
    <location>
        <begin position="12"/>
        <end position="30"/>
    </location>
</feature>
<dbReference type="EMBL" id="VMNK01000015">
    <property type="protein sequence ID" value="TVO53103.1"/>
    <property type="molecule type" value="Genomic_DNA"/>
</dbReference>
<gene>
    <name evidence="8" type="ORF">FHP91_14970</name>
</gene>
<keyword evidence="4 7" id="KW-0812">Transmembrane</keyword>
<feature type="transmembrane region" description="Helical" evidence="7">
    <location>
        <begin position="182"/>
        <end position="204"/>
    </location>
</feature>
<evidence type="ECO:0000256" key="5">
    <source>
        <dbReference type="ARBA" id="ARBA00022989"/>
    </source>
</evidence>
<evidence type="ECO:0000313" key="9">
    <source>
        <dbReference type="Proteomes" id="UP000319502"/>
    </source>
</evidence>
<dbReference type="RefSeq" id="WP_144310352.1">
    <property type="nucleotide sequence ID" value="NZ_VMNK01000015.1"/>
</dbReference>
<dbReference type="AlphaFoldDB" id="A0A557QJM0"/>
<feature type="transmembrane region" description="Helical" evidence="7">
    <location>
        <begin position="70"/>
        <end position="98"/>
    </location>
</feature>
<evidence type="ECO:0000256" key="4">
    <source>
        <dbReference type="ARBA" id="ARBA00022692"/>
    </source>
</evidence>
<protein>
    <recommendedName>
        <fullName evidence="10">Molecular chaperone DnaJ</fullName>
    </recommendedName>
</protein>
<organism evidence="8 9">
    <name type="scientific">Denitromonas halophila</name>
    <dbReference type="NCBI Taxonomy" id="1629404"/>
    <lineage>
        <taxon>Bacteria</taxon>
        <taxon>Pseudomonadati</taxon>
        <taxon>Pseudomonadota</taxon>
        <taxon>Betaproteobacteria</taxon>
        <taxon>Rhodocyclales</taxon>
        <taxon>Zoogloeaceae</taxon>
        <taxon>Denitromonas</taxon>
    </lineage>
</organism>
<feature type="transmembrane region" description="Helical" evidence="7">
    <location>
        <begin position="42"/>
        <end position="58"/>
    </location>
</feature>
<keyword evidence="9" id="KW-1185">Reference proteome</keyword>